<evidence type="ECO:0000259" key="4">
    <source>
        <dbReference type="PROSITE" id="PS50949"/>
    </source>
</evidence>
<protein>
    <submittedName>
        <fullName evidence="5">GntR family transcriptional regulator</fullName>
    </submittedName>
</protein>
<dbReference type="Proteomes" id="UP000053669">
    <property type="component" value="Unassembled WGS sequence"/>
</dbReference>
<dbReference type="RefSeq" id="WP_059206781.1">
    <property type="nucleotide sequence ID" value="NZ_KQ948660.1"/>
</dbReference>
<dbReference type="PROSITE" id="PS50949">
    <property type="entry name" value="HTH_GNTR"/>
    <property type="match status" value="1"/>
</dbReference>
<dbReference type="InterPro" id="IPR036388">
    <property type="entry name" value="WH-like_DNA-bd_sf"/>
</dbReference>
<evidence type="ECO:0000313" key="6">
    <source>
        <dbReference type="Proteomes" id="UP000053669"/>
    </source>
</evidence>
<dbReference type="SMART" id="SM00345">
    <property type="entry name" value="HTH_GNTR"/>
    <property type="match status" value="1"/>
</dbReference>
<dbReference type="Gene3D" id="1.10.10.10">
    <property type="entry name" value="Winged helix-like DNA-binding domain superfamily/Winged helix DNA-binding domain"/>
    <property type="match status" value="1"/>
</dbReference>
<keyword evidence="3" id="KW-0804">Transcription</keyword>
<dbReference type="Pfam" id="PF00392">
    <property type="entry name" value="GntR"/>
    <property type="match status" value="1"/>
</dbReference>
<dbReference type="InterPro" id="IPR000524">
    <property type="entry name" value="Tscrpt_reg_HTH_GntR"/>
</dbReference>
<dbReference type="CDD" id="cd07377">
    <property type="entry name" value="WHTH_GntR"/>
    <property type="match status" value="1"/>
</dbReference>
<keyword evidence="2" id="KW-0238">DNA-binding</keyword>
<dbReference type="GO" id="GO:0003677">
    <property type="term" value="F:DNA binding"/>
    <property type="evidence" value="ECO:0007669"/>
    <property type="project" value="UniProtKB-KW"/>
</dbReference>
<dbReference type="EMBL" id="LMWU01000018">
    <property type="protein sequence ID" value="KUN69932.1"/>
    <property type="molecule type" value="Genomic_DNA"/>
</dbReference>
<organism evidence="5 6">
    <name type="scientific">Streptomyces canus</name>
    <dbReference type="NCBI Taxonomy" id="58343"/>
    <lineage>
        <taxon>Bacteria</taxon>
        <taxon>Bacillati</taxon>
        <taxon>Actinomycetota</taxon>
        <taxon>Actinomycetes</taxon>
        <taxon>Kitasatosporales</taxon>
        <taxon>Streptomycetaceae</taxon>
        <taxon>Streptomyces</taxon>
        <taxon>Streptomyces aurantiacus group</taxon>
    </lineage>
</organism>
<accession>A0A101SA95</accession>
<evidence type="ECO:0000256" key="1">
    <source>
        <dbReference type="ARBA" id="ARBA00023015"/>
    </source>
</evidence>
<dbReference type="GO" id="GO:0003700">
    <property type="term" value="F:DNA-binding transcription factor activity"/>
    <property type="evidence" value="ECO:0007669"/>
    <property type="project" value="InterPro"/>
</dbReference>
<gene>
    <name evidence="5" type="ORF">AQJ46_19490</name>
</gene>
<dbReference type="PANTHER" id="PTHR44846">
    <property type="entry name" value="MANNOSYL-D-GLYCERATE TRANSPORT/METABOLISM SYSTEM REPRESSOR MNGR-RELATED"/>
    <property type="match status" value="1"/>
</dbReference>
<dbReference type="PANTHER" id="PTHR44846:SF17">
    <property type="entry name" value="GNTR-FAMILY TRANSCRIPTIONAL REGULATOR"/>
    <property type="match status" value="1"/>
</dbReference>
<sequence length="295" mass="33331">MSVERGKRATILATLRSRISDGEYRPGSNLPPQRALADEFAVSRDTIQRVLEELRTEGWIESRQGSGSKVRVTLPVHVTTQSKVSPGRIALGPFIARAFAQPVVELDVFTFTSESLDTHIRVQAEAIRNGQIPAPERIALRILLPSDTIELPYPRARVSKDYPALEVKELDRILQLRTREIIRRHTSSLRNALRNLKTDGLVPDVVVPVREVPLVPTHKLYLRRGAEGLLGPYKIVERTILMDDDTEIDAWDVLGLGSTLIRLVNDEGDPNATGSVFMQSWQEWFDSCWHRYDQP</sequence>
<feature type="domain" description="HTH gntR-type" evidence="4">
    <location>
        <begin position="5"/>
        <end position="73"/>
    </location>
</feature>
<evidence type="ECO:0000256" key="2">
    <source>
        <dbReference type="ARBA" id="ARBA00023125"/>
    </source>
</evidence>
<proteinExistence type="predicted"/>
<evidence type="ECO:0000313" key="5">
    <source>
        <dbReference type="EMBL" id="KUN69932.1"/>
    </source>
</evidence>
<dbReference type="InterPro" id="IPR050679">
    <property type="entry name" value="Bact_HTH_transcr_reg"/>
</dbReference>
<evidence type="ECO:0000256" key="3">
    <source>
        <dbReference type="ARBA" id="ARBA00023163"/>
    </source>
</evidence>
<dbReference type="GO" id="GO:0045892">
    <property type="term" value="P:negative regulation of DNA-templated transcription"/>
    <property type="evidence" value="ECO:0007669"/>
    <property type="project" value="TreeGrafter"/>
</dbReference>
<dbReference type="AlphaFoldDB" id="A0A101SA95"/>
<dbReference type="PRINTS" id="PR00035">
    <property type="entry name" value="HTHGNTR"/>
</dbReference>
<reference evidence="5 6" key="1">
    <citation type="submission" date="2015-10" db="EMBL/GenBank/DDBJ databases">
        <title>Draft genome sequence of Streptomyces canus DSM 40017, type strain for the species Streptomyces canus.</title>
        <authorList>
            <person name="Ruckert C."/>
            <person name="Winkler A."/>
            <person name="Kalinowski J."/>
            <person name="Kampfer P."/>
            <person name="Glaeser S."/>
        </authorList>
    </citation>
    <scope>NUCLEOTIDE SEQUENCE [LARGE SCALE GENOMIC DNA]</scope>
    <source>
        <strain evidence="5 6">DSM 40017</strain>
    </source>
</reference>
<keyword evidence="1" id="KW-0805">Transcription regulation</keyword>
<dbReference type="InterPro" id="IPR036390">
    <property type="entry name" value="WH_DNA-bd_sf"/>
</dbReference>
<name>A0A101SA95_9ACTN</name>
<comment type="caution">
    <text evidence="5">The sequence shown here is derived from an EMBL/GenBank/DDBJ whole genome shotgun (WGS) entry which is preliminary data.</text>
</comment>
<dbReference type="SUPFAM" id="SSF46785">
    <property type="entry name" value="Winged helix' DNA-binding domain"/>
    <property type="match status" value="1"/>
</dbReference>
<dbReference type="STRING" id="58343.AQJ46_19490"/>